<organism evidence="2 3">
    <name type="scientific">Polyrhizophydium stewartii</name>
    <dbReference type="NCBI Taxonomy" id="2732419"/>
    <lineage>
        <taxon>Eukaryota</taxon>
        <taxon>Fungi</taxon>
        <taxon>Fungi incertae sedis</taxon>
        <taxon>Chytridiomycota</taxon>
        <taxon>Chytridiomycota incertae sedis</taxon>
        <taxon>Chytridiomycetes</taxon>
        <taxon>Rhizophydiales</taxon>
        <taxon>Rhizophydiales incertae sedis</taxon>
        <taxon>Polyrhizophydium</taxon>
    </lineage>
</organism>
<dbReference type="Pfam" id="PF16944">
    <property type="entry name" value="KCH"/>
    <property type="match status" value="1"/>
</dbReference>
<keyword evidence="1" id="KW-0812">Transmembrane</keyword>
<feature type="transmembrane region" description="Helical" evidence="1">
    <location>
        <begin position="95"/>
        <end position="113"/>
    </location>
</feature>
<dbReference type="InterPro" id="IPR031606">
    <property type="entry name" value="Kch1/2"/>
</dbReference>
<reference evidence="2 3" key="1">
    <citation type="submission" date="2023-09" db="EMBL/GenBank/DDBJ databases">
        <title>Pangenome analysis of Batrachochytrium dendrobatidis and related Chytrids.</title>
        <authorList>
            <person name="Yacoub M.N."/>
            <person name="Stajich J.E."/>
            <person name="James T.Y."/>
        </authorList>
    </citation>
    <scope>NUCLEOTIDE SEQUENCE [LARGE SCALE GENOMIC DNA]</scope>
    <source>
        <strain evidence="2 3">JEL0888</strain>
    </source>
</reference>
<comment type="caution">
    <text evidence="2">The sequence shown here is derived from an EMBL/GenBank/DDBJ whole genome shotgun (WGS) entry which is preliminary data.</text>
</comment>
<accession>A0ABR4NGM6</accession>
<sequence length="307" mass="34654">MPPSVVSRASTAAASGVSLDEAALTGHAPLPRLDCVDLNRCLAVSLPTRIGYLCLMLAIPLVPLLYACELVYFGILFSIVKVHNNVQLESYMPAIYSGLLAVSLAVSLILVGFELRAARKIVNASSIQGAALNRLAYFFQSAGCPRRYAFLSKIRNPWDRPRDVLTFFVFFRLQDWKHVIAQLPRQWLYSLYVWYFIIDGNPDRPAPADGAPSDRNVLPNFASASRDMFRVQNMPQLLFVAARFFMFIWAVQAVMLILSVFVYPCLLAAIPKPNLRKYVLDKIDERIDTLLIDMEIESCDRNQRMKI</sequence>
<evidence type="ECO:0000313" key="3">
    <source>
        <dbReference type="Proteomes" id="UP001527925"/>
    </source>
</evidence>
<dbReference type="Proteomes" id="UP001527925">
    <property type="component" value="Unassembled WGS sequence"/>
</dbReference>
<evidence type="ECO:0000256" key="1">
    <source>
        <dbReference type="SAM" id="Phobius"/>
    </source>
</evidence>
<feature type="transmembrane region" description="Helical" evidence="1">
    <location>
        <begin position="237"/>
        <end position="263"/>
    </location>
</feature>
<dbReference type="PANTHER" id="PTHR36424">
    <property type="entry name" value="PHEROMONE-REGULATED MEMBRANE PROTEIN 6"/>
    <property type="match status" value="1"/>
</dbReference>
<keyword evidence="1" id="KW-0472">Membrane</keyword>
<dbReference type="PANTHER" id="PTHR36424:SF1">
    <property type="entry name" value="LOW AFFINITY K(+) TRANSPORTER 1-RELATED"/>
    <property type="match status" value="1"/>
</dbReference>
<keyword evidence="1" id="KW-1133">Transmembrane helix</keyword>
<protein>
    <submittedName>
        <fullName evidence="2">Potassium transporter</fullName>
    </submittedName>
</protein>
<gene>
    <name evidence="2" type="primary">KCH1_1</name>
    <name evidence="2" type="ORF">HK105_201519</name>
</gene>
<keyword evidence="3" id="KW-1185">Reference proteome</keyword>
<feature type="transmembrane region" description="Helical" evidence="1">
    <location>
        <begin position="50"/>
        <end position="75"/>
    </location>
</feature>
<evidence type="ECO:0000313" key="2">
    <source>
        <dbReference type="EMBL" id="KAL2918685.1"/>
    </source>
</evidence>
<proteinExistence type="predicted"/>
<name>A0ABR4NGM6_9FUNG</name>
<dbReference type="EMBL" id="JADGIZ020000005">
    <property type="protein sequence ID" value="KAL2918685.1"/>
    <property type="molecule type" value="Genomic_DNA"/>
</dbReference>